<dbReference type="InterPro" id="IPR012908">
    <property type="entry name" value="PGAP1-ab_dom-like"/>
</dbReference>
<dbReference type="EMBL" id="WVIC01000030">
    <property type="protein sequence ID" value="NCJ07665.1"/>
    <property type="molecule type" value="Genomic_DNA"/>
</dbReference>
<feature type="domain" description="GPI inositol-deacylase PGAP1-like alpha/beta" evidence="1">
    <location>
        <begin position="59"/>
        <end position="118"/>
    </location>
</feature>
<evidence type="ECO:0000259" key="1">
    <source>
        <dbReference type="Pfam" id="PF07819"/>
    </source>
</evidence>
<reference evidence="2" key="1">
    <citation type="submission" date="2019-12" db="EMBL/GenBank/DDBJ databases">
        <title>High-Quality draft genome sequences of three cyanobacteria isolated from the limestone walls of the Old Cathedral of Coimbra.</title>
        <authorList>
            <person name="Tiago I."/>
            <person name="Soares F."/>
            <person name="Portugal A."/>
        </authorList>
    </citation>
    <scope>NUCLEOTIDE SEQUENCE [LARGE SCALE GENOMIC DNA]</scope>
    <source>
        <strain evidence="2">C</strain>
    </source>
</reference>
<dbReference type="PANTHER" id="PTHR47909:SF2">
    <property type="entry name" value="GPI INOSITOL-DEACYLASE"/>
    <property type="match status" value="1"/>
</dbReference>
<dbReference type="Proteomes" id="UP000607397">
    <property type="component" value="Unassembled WGS sequence"/>
</dbReference>
<evidence type="ECO:0000313" key="3">
    <source>
        <dbReference type="Proteomes" id="UP000607397"/>
    </source>
</evidence>
<dbReference type="Gene3D" id="3.40.50.1820">
    <property type="entry name" value="alpha/beta hydrolase"/>
    <property type="match status" value="1"/>
</dbReference>
<dbReference type="SUPFAM" id="SSF53474">
    <property type="entry name" value="alpha/beta-Hydrolases"/>
    <property type="match status" value="1"/>
</dbReference>
<keyword evidence="2" id="KW-0378">Hydrolase</keyword>
<name>A0A8K1ZYJ7_9CYAN</name>
<organism evidence="2 3">
    <name type="scientific">Petrachloros mirabilis ULC683</name>
    <dbReference type="NCBI Taxonomy" id="2781853"/>
    <lineage>
        <taxon>Bacteria</taxon>
        <taxon>Bacillati</taxon>
        <taxon>Cyanobacteriota</taxon>
        <taxon>Cyanophyceae</taxon>
        <taxon>Synechococcales</taxon>
        <taxon>Petrachlorosaceae</taxon>
        <taxon>Petrachloros</taxon>
        <taxon>Petrachloros mirabilis</taxon>
    </lineage>
</organism>
<dbReference type="InterPro" id="IPR029058">
    <property type="entry name" value="AB_hydrolase_fold"/>
</dbReference>
<gene>
    <name evidence="2" type="ORF">GS597_14330</name>
</gene>
<dbReference type="GO" id="GO:0016788">
    <property type="term" value="F:hydrolase activity, acting on ester bonds"/>
    <property type="evidence" value="ECO:0007669"/>
    <property type="project" value="InterPro"/>
</dbReference>
<proteinExistence type="predicted"/>
<comment type="caution">
    <text evidence="2">The sequence shown here is derived from an EMBL/GenBank/DDBJ whole genome shotgun (WGS) entry which is preliminary data.</text>
</comment>
<sequence>MPLPTVILPGYLAPAQDYVGLQQTLQDQGINATIVPLRRSDWYVTLGGRPVTPILARLAATIQQVCQTHNTEQVNLIGHSAGGWIARIYLGLTPYCGQVWHGLPQVRTLITLGTPHTSLERWTRRNLDFVNRNYPGAFYPQITYVCVAGKAILGQRSWQLGQWFTYQSYALTCGQGSCWGDGVTPIAAAHLKGAKNLVLDQVFHSPSRRQGRRWYGSPEVVKSWVEDLG</sequence>
<keyword evidence="3" id="KW-1185">Reference proteome</keyword>
<dbReference type="AlphaFoldDB" id="A0A8K1ZYJ7"/>
<dbReference type="Pfam" id="PF07819">
    <property type="entry name" value="PGAP1"/>
    <property type="match status" value="1"/>
</dbReference>
<accession>A0A8K1ZYJ7</accession>
<dbReference type="PANTHER" id="PTHR47909">
    <property type="entry name" value="ALPHA/BETA-HYDROLASES SUPERFAMILY PROTEIN"/>
    <property type="match status" value="1"/>
</dbReference>
<evidence type="ECO:0000313" key="2">
    <source>
        <dbReference type="EMBL" id="NCJ07665.1"/>
    </source>
</evidence>
<dbReference type="RefSeq" id="WP_161826143.1">
    <property type="nucleotide sequence ID" value="NZ_WVIC01000030.1"/>
</dbReference>
<protein>
    <submittedName>
        <fullName evidence="2">Alpha/beta hydrolase</fullName>
    </submittedName>
</protein>